<dbReference type="Gene3D" id="3.30.950.10">
    <property type="entry name" value="Methyltransferase, Cobalt-precorrin-4 Transmethylase, Domain 2"/>
    <property type="match status" value="1"/>
</dbReference>
<dbReference type="InterPro" id="IPR050161">
    <property type="entry name" value="Siro_Cobalamin_biosynth"/>
</dbReference>
<dbReference type="InterPro" id="IPR014776">
    <property type="entry name" value="4pyrrole_Mease_sub2"/>
</dbReference>
<evidence type="ECO:0000256" key="1">
    <source>
        <dbReference type="ARBA" id="ARBA00004953"/>
    </source>
</evidence>
<reference evidence="8" key="1">
    <citation type="submission" date="2016-04" db="EMBL/GenBank/DDBJ databases">
        <authorList>
            <person name="Evans L.H."/>
            <person name="Alamgir A."/>
            <person name="Owens N."/>
            <person name="Weber N.D."/>
            <person name="Virtaneva K."/>
            <person name="Barbian K."/>
            <person name="Babar A."/>
            <person name="Rosenke K."/>
        </authorList>
    </citation>
    <scope>NUCLEOTIDE SEQUENCE</scope>
    <source>
        <strain evidence="8">92-2</strain>
    </source>
</reference>
<sequence length="262" mass="27542">MDSAQQTGITPGIVTFVGAGPGDPDLMTIKGRKAIEQAALVLYAGSLVPREVVACAAPNAMVVDSAPLNLEQCHALVRATALAGRSVARVHTGDPSLYGALREQAALLDADGIPWRVVPGVTAACAAAAAAGITFTVPEVTQSLIISRLEGRTPVPAREHLHLLAQHGASMAVYLSAASAQALQDELSRSLPPETHIFCAHMVSWPEEQLHWTTLGELAQCITSHNLTRQTVFLVLPAESCEGAPSRLYAADFSHGYRAAKS</sequence>
<dbReference type="EC" id="2.1.1.271" evidence="8"/>
<evidence type="ECO:0000259" key="7">
    <source>
        <dbReference type="Pfam" id="PF00590"/>
    </source>
</evidence>
<dbReference type="InterPro" id="IPR035996">
    <property type="entry name" value="4pyrrol_Methylase_sf"/>
</dbReference>
<dbReference type="RefSeq" id="WP_192112302.1">
    <property type="nucleotide sequence ID" value="NZ_CABUEN010000001.1"/>
</dbReference>
<organism evidence="8">
    <name type="scientific">uncultured Desulfovibrio sp</name>
    <dbReference type="NCBI Taxonomy" id="167968"/>
    <lineage>
        <taxon>Bacteria</taxon>
        <taxon>Pseudomonadati</taxon>
        <taxon>Thermodesulfobacteriota</taxon>
        <taxon>Desulfovibrionia</taxon>
        <taxon>Desulfovibrionales</taxon>
        <taxon>Desulfovibrionaceae</taxon>
        <taxon>Desulfovibrio</taxon>
        <taxon>environmental samples</taxon>
    </lineage>
</organism>
<dbReference type="UniPathway" id="UPA00148"/>
<comment type="similarity">
    <text evidence="2">Belongs to the precorrin methyltransferase family.</text>
</comment>
<dbReference type="EMBL" id="FLUP01000001">
    <property type="protein sequence ID" value="SBV99007.1"/>
    <property type="molecule type" value="Genomic_DNA"/>
</dbReference>
<dbReference type="Pfam" id="PF00590">
    <property type="entry name" value="TP_methylase"/>
    <property type="match status" value="1"/>
</dbReference>
<dbReference type="Gene3D" id="3.40.1010.10">
    <property type="entry name" value="Cobalt-precorrin-4 Transmethylase, Domain 1"/>
    <property type="match status" value="1"/>
</dbReference>
<dbReference type="PROSITE" id="PS00839">
    <property type="entry name" value="SUMT_1"/>
    <property type="match status" value="1"/>
</dbReference>
<gene>
    <name evidence="8" type="primary">cbiF</name>
    <name evidence="8" type="ORF">KM92DES2_11136</name>
</gene>
<keyword evidence="3" id="KW-0169">Cobalamin biosynthesis</keyword>
<evidence type="ECO:0000256" key="5">
    <source>
        <dbReference type="ARBA" id="ARBA00022679"/>
    </source>
</evidence>
<dbReference type="CDD" id="cd11641">
    <property type="entry name" value="Precorrin-4_C11-MT"/>
    <property type="match status" value="1"/>
</dbReference>
<proteinExistence type="inferred from homology"/>
<accession>A0A212JHW5</accession>
<evidence type="ECO:0000256" key="3">
    <source>
        <dbReference type="ARBA" id="ARBA00022573"/>
    </source>
</evidence>
<keyword evidence="4 8" id="KW-0489">Methyltransferase</keyword>
<dbReference type="InterPro" id="IPR014777">
    <property type="entry name" value="4pyrrole_Mease_sub1"/>
</dbReference>
<dbReference type="GO" id="GO:0046026">
    <property type="term" value="F:precorrin-4 C11-methyltransferase activity"/>
    <property type="evidence" value="ECO:0007669"/>
    <property type="project" value="InterPro"/>
</dbReference>
<dbReference type="GO" id="GO:0009236">
    <property type="term" value="P:cobalamin biosynthetic process"/>
    <property type="evidence" value="ECO:0007669"/>
    <property type="project" value="UniProtKB-UniPathway"/>
</dbReference>
<dbReference type="InterPro" id="IPR000878">
    <property type="entry name" value="4pyrrol_Mease"/>
</dbReference>
<dbReference type="InterPro" id="IPR003043">
    <property type="entry name" value="Uropor_MeTrfase_CS"/>
</dbReference>
<evidence type="ECO:0000256" key="4">
    <source>
        <dbReference type="ARBA" id="ARBA00022603"/>
    </source>
</evidence>
<name>A0A212JHW5_9BACT</name>
<dbReference type="SUPFAM" id="SSF53790">
    <property type="entry name" value="Tetrapyrrole methylase"/>
    <property type="match status" value="1"/>
</dbReference>
<evidence type="ECO:0000256" key="6">
    <source>
        <dbReference type="ARBA" id="ARBA00022691"/>
    </source>
</evidence>
<evidence type="ECO:0000313" key="8">
    <source>
        <dbReference type="EMBL" id="SBV99007.1"/>
    </source>
</evidence>
<evidence type="ECO:0000256" key="2">
    <source>
        <dbReference type="ARBA" id="ARBA00005879"/>
    </source>
</evidence>
<feature type="domain" description="Tetrapyrrole methylase" evidence="7">
    <location>
        <begin position="14"/>
        <end position="219"/>
    </location>
</feature>
<dbReference type="PANTHER" id="PTHR45790:SF4">
    <property type="entry name" value="COBALT-PRECORRIN-4 C(11)-METHYLTRANSFERASE"/>
    <property type="match status" value="1"/>
</dbReference>
<protein>
    <submittedName>
        <fullName evidence="8">Cobalt-precorrin-4 C(11)-methyltransferase</fullName>
        <ecNumber evidence="8">2.1.1.271</ecNumber>
    </submittedName>
</protein>
<dbReference type="AlphaFoldDB" id="A0A212JHW5"/>
<dbReference type="InterPro" id="IPR006362">
    <property type="entry name" value="Cbl_synth_CobM/CibF"/>
</dbReference>
<dbReference type="GO" id="GO:0032259">
    <property type="term" value="P:methylation"/>
    <property type="evidence" value="ECO:0007669"/>
    <property type="project" value="UniProtKB-KW"/>
</dbReference>
<dbReference type="NCBIfam" id="TIGR01465">
    <property type="entry name" value="cobM_cbiF"/>
    <property type="match status" value="1"/>
</dbReference>
<dbReference type="PANTHER" id="PTHR45790">
    <property type="entry name" value="SIROHEME SYNTHASE-RELATED"/>
    <property type="match status" value="1"/>
</dbReference>
<keyword evidence="5 8" id="KW-0808">Transferase</keyword>
<comment type="pathway">
    <text evidence="1">Cofactor biosynthesis; adenosylcobalamin biosynthesis.</text>
</comment>
<keyword evidence="6" id="KW-0949">S-adenosyl-L-methionine</keyword>